<keyword evidence="3" id="KW-1185">Reference proteome</keyword>
<sequence length="98" mass="11337">MFLQRKPQLNQRSQVPDEENLNKEEVTYACVQNKTTTKRSEVTVQLNRVPQPEEEVFDRGDVIYSSVCVNPNKPTQPRVHTEQQEEDDCVIYSAVKNA</sequence>
<dbReference type="EMBL" id="JAAGNN010000020">
    <property type="protein sequence ID" value="KAF4076165.1"/>
    <property type="molecule type" value="Genomic_DNA"/>
</dbReference>
<evidence type="ECO:0000313" key="2">
    <source>
        <dbReference type="EMBL" id="KAF4076165.1"/>
    </source>
</evidence>
<organism evidence="2 3">
    <name type="scientific">Ameiurus melas</name>
    <name type="common">Black bullhead</name>
    <name type="synonym">Silurus melas</name>
    <dbReference type="NCBI Taxonomy" id="219545"/>
    <lineage>
        <taxon>Eukaryota</taxon>
        <taxon>Metazoa</taxon>
        <taxon>Chordata</taxon>
        <taxon>Craniata</taxon>
        <taxon>Vertebrata</taxon>
        <taxon>Euteleostomi</taxon>
        <taxon>Actinopterygii</taxon>
        <taxon>Neopterygii</taxon>
        <taxon>Teleostei</taxon>
        <taxon>Ostariophysi</taxon>
        <taxon>Siluriformes</taxon>
        <taxon>Ictaluridae</taxon>
        <taxon>Ameiurus</taxon>
    </lineage>
</organism>
<dbReference type="AlphaFoldDB" id="A0A7J5ZZW4"/>
<feature type="region of interest" description="Disordered" evidence="1">
    <location>
        <begin position="1"/>
        <end position="20"/>
    </location>
</feature>
<evidence type="ECO:0000313" key="3">
    <source>
        <dbReference type="Proteomes" id="UP000593565"/>
    </source>
</evidence>
<gene>
    <name evidence="2" type="ORF">AMELA_G00227210</name>
</gene>
<reference evidence="2 3" key="1">
    <citation type="submission" date="2020-02" db="EMBL/GenBank/DDBJ databases">
        <title>A chromosome-scale genome assembly of the black bullhead catfish (Ameiurus melas).</title>
        <authorList>
            <person name="Wen M."/>
            <person name="Zham M."/>
            <person name="Cabau C."/>
            <person name="Klopp C."/>
            <person name="Donnadieu C."/>
            <person name="Roques C."/>
            <person name="Bouchez O."/>
            <person name="Lampietro C."/>
            <person name="Jouanno E."/>
            <person name="Herpin A."/>
            <person name="Louis A."/>
            <person name="Berthelot C."/>
            <person name="Parey E."/>
            <person name="Roest-Crollius H."/>
            <person name="Braasch I."/>
            <person name="Postlethwait J."/>
            <person name="Robinson-Rechavi M."/>
            <person name="Echchiki A."/>
            <person name="Begum T."/>
            <person name="Montfort J."/>
            <person name="Schartl M."/>
            <person name="Bobe J."/>
            <person name="Guiguen Y."/>
        </authorList>
    </citation>
    <scope>NUCLEOTIDE SEQUENCE [LARGE SCALE GENOMIC DNA]</scope>
    <source>
        <strain evidence="2">M_S1</strain>
        <tissue evidence="2">Blood</tissue>
    </source>
</reference>
<proteinExistence type="predicted"/>
<name>A0A7J5ZZW4_AMEME</name>
<comment type="caution">
    <text evidence="2">The sequence shown here is derived from an EMBL/GenBank/DDBJ whole genome shotgun (WGS) entry which is preliminary data.</text>
</comment>
<dbReference type="Proteomes" id="UP000593565">
    <property type="component" value="Unassembled WGS sequence"/>
</dbReference>
<protein>
    <submittedName>
        <fullName evidence="2">Uncharacterized protein</fullName>
    </submittedName>
</protein>
<evidence type="ECO:0000256" key="1">
    <source>
        <dbReference type="SAM" id="MobiDB-lite"/>
    </source>
</evidence>
<accession>A0A7J5ZZW4</accession>